<comment type="caution">
    <text evidence="1">The sequence shown here is derived from an EMBL/GenBank/DDBJ whole genome shotgun (WGS) entry which is preliminary data.</text>
</comment>
<sequence>MKELYKDMEIYCFAVKFPDGFQPSYKITLNVGINMEINRECPERFTKENEALEFAMKRAKCKIDAGLSEDVW</sequence>
<protein>
    <submittedName>
        <fullName evidence="1">Uncharacterized protein</fullName>
    </submittedName>
</protein>
<accession>A0ABS1WE52</accession>
<dbReference type="EMBL" id="JADWVN010000026">
    <property type="protein sequence ID" value="MBL7527550.1"/>
    <property type="molecule type" value="Genomic_DNA"/>
</dbReference>
<proteinExistence type="predicted"/>
<name>A0ABS1WE52_9GAMM</name>
<gene>
    <name evidence="1" type="ORF">I5282_13350</name>
</gene>
<reference evidence="1 2" key="1">
    <citation type="submission" date="2020-12" db="EMBL/GenBank/DDBJ databases">
        <title>WGS of Legionella: environmental sample.</title>
        <authorList>
            <person name="Cristino S."/>
            <person name="Girolamini L."/>
            <person name="Salaris S."/>
            <person name="Pascale M.R."/>
            <person name="Mazzotta M."/>
            <person name="Orsini M."/>
            <person name="Grottola A."/>
        </authorList>
    </citation>
    <scope>NUCLEOTIDE SEQUENCE [LARGE SCALE GENOMIC DNA]</scope>
    <source>
        <strain evidence="1 2">30cs62</strain>
    </source>
</reference>
<organism evidence="1 2">
    <name type="scientific">Legionella bononiensis</name>
    <dbReference type="NCBI Taxonomy" id="2793102"/>
    <lineage>
        <taxon>Bacteria</taxon>
        <taxon>Pseudomonadati</taxon>
        <taxon>Pseudomonadota</taxon>
        <taxon>Gammaproteobacteria</taxon>
        <taxon>Legionellales</taxon>
        <taxon>Legionellaceae</taxon>
        <taxon>Legionella</taxon>
    </lineage>
</organism>
<keyword evidence="2" id="KW-1185">Reference proteome</keyword>
<evidence type="ECO:0000313" key="2">
    <source>
        <dbReference type="Proteomes" id="UP000809910"/>
    </source>
</evidence>
<dbReference type="RefSeq" id="WP_203109082.1">
    <property type="nucleotide sequence ID" value="NZ_JADOBG010000010.1"/>
</dbReference>
<evidence type="ECO:0000313" key="1">
    <source>
        <dbReference type="EMBL" id="MBL7527550.1"/>
    </source>
</evidence>
<dbReference type="Proteomes" id="UP000809910">
    <property type="component" value="Unassembled WGS sequence"/>
</dbReference>